<accession>A0A0H3A896</accession>
<dbReference type="AlphaFoldDB" id="A0A0H3A896"/>
<dbReference type="GO" id="GO:0009244">
    <property type="term" value="P:lipopolysaccharide core region biosynthetic process"/>
    <property type="evidence" value="ECO:0007669"/>
    <property type="project" value="TreeGrafter"/>
</dbReference>
<reference evidence="4" key="1">
    <citation type="journal article" date="2009" name="Environ. Microbiol.">
        <title>Contribution of mobile genetic elements to Desulfovibrio vulgaris genome plasticity.</title>
        <authorList>
            <person name="Walker C.B."/>
            <person name="Stolyar S."/>
            <person name="Chivian D."/>
            <person name="Pinel N."/>
            <person name="Gabster J.A."/>
            <person name="Dehal P.S."/>
            <person name="He Z."/>
            <person name="Yang Z.K."/>
            <person name="Yen H.C."/>
            <person name="Zhou J."/>
            <person name="Wall J.D."/>
            <person name="Hazen T.C."/>
            <person name="Arkin A.P."/>
            <person name="Stahl D.A."/>
        </authorList>
    </citation>
    <scope>NUCLEOTIDE SEQUENCE [LARGE SCALE GENOMIC DNA]</scope>
    <source>
        <strain evidence="4">DP4</strain>
    </source>
</reference>
<name>A0A0H3A896_NITV4</name>
<dbReference type="HOGENOM" id="CLU_038371_4_0_7"/>
<dbReference type="InterPro" id="IPR002201">
    <property type="entry name" value="Glyco_trans_9"/>
</dbReference>
<dbReference type="GO" id="GO:0008713">
    <property type="term" value="F:ADP-heptose-lipopolysaccharide heptosyltransferase activity"/>
    <property type="evidence" value="ECO:0007669"/>
    <property type="project" value="TreeGrafter"/>
</dbReference>
<dbReference type="Gene3D" id="3.40.50.2000">
    <property type="entry name" value="Glycogen Phosphorylase B"/>
    <property type="match status" value="1"/>
</dbReference>
<evidence type="ECO:0000313" key="4">
    <source>
        <dbReference type="Proteomes" id="UP000009173"/>
    </source>
</evidence>
<dbReference type="KEGG" id="dvl:Dvul_1807"/>
<evidence type="ECO:0000256" key="1">
    <source>
        <dbReference type="ARBA" id="ARBA00022676"/>
    </source>
</evidence>
<gene>
    <name evidence="3" type="ordered locus">Dvul_1807</name>
</gene>
<evidence type="ECO:0000313" key="3">
    <source>
        <dbReference type="EMBL" id="ABM28824.1"/>
    </source>
</evidence>
<organism evidence="3 4">
    <name type="scientific">Nitratidesulfovibrio vulgaris (strain DP4)</name>
    <name type="common">Desulfovibrio vulgaris</name>
    <dbReference type="NCBI Taxonomy" id="391774"/>
    <lineage>
        <taxon>Bacteria</taxon>
        <taxon>Pseudomonadati</taxon>
        <taxon>Thermodesulfobacteriota</taxon>
        <taxon>Desulfovibrionia</taxon>
        <taxon>Desulfovibrionales</taxon>
        <taxon>Desulfovibrionaceae</taxon>
        <taxon>Nitratidesulfovibrio</taxon>
    </lineage>
</organism>
<protein>
    <submittedName>
        <fullName evidence="3">Glycosyl transferase, family 9</fullName>
    </submittedName>
</protein>
<dbReference type="PANTHER" id="PTHR30160">
    <property type="entry name" value="TETRAACYLDISACCHARIDE 4'-KINASE-RELATED"/>
    <property type="match status" value="1"/>
</dbReference>
<keyword evidence="1" id="KW-0328">Glycosyltransferase</keyword>
<dbReference type="Proteomes" id="UP000009173">
    <property type="component" value="Chromosome"/>
</dbReference>
<dbReference type="CDD" id="cd03789">
    <property type="entry name" value="GT9_LPS_heptosyltransferase"/>
    <property type="match status" value="1"/>
</dbReference>
<dbReference type="GO" id="GO:0005829">
    <property type="term" value="C:cytosol"/>
    <property type="evidence" value="ECO:0007669"/>
    <property type="project" value="TreeGrafter"/>
</dbReference>
<proteinExistence type="predicted"/>
<dbReference type="SUPFAM" id="SSF53756">
    <property type="entry name" value="UDP-Glycosyltransferase/glycogen phosphorylase"/>
    <property type="match status" value="1"/>
</dbReference>
<dbReference type="EMBL" id="CP000527">
    <property type="protein sequence ID" value="ABM28824.1"/>
    <property type="molecule type" value="Genomic_DNA"/>
</dbReference>
<dbReference type="InterPro" id="IPR051199">
    <property type="entry name" value="LPS_LOS_Heptosyltrfase"/>
</dbReference>
<dbReference type="Pfam" id="PF01075">
    <property type="entry name" value="Glyco_transf_9"/>
    <property type="match status" value="1"/>
</dbReference>
<evidence type="ECO:0000256" key="2">
    <source>
        <dbReference type="ARBA" id="ARBA00022679"/>
    </source>
</evidence>
<sequence>MSGILPARPQQPCVPAVSCPRRGLANADSLSHSCPMRMATPQHTITPPKPAPCIIVHNGALGDFACAWPALHAIAQHHRIKRAGAPLYFYGHSERGQWLEKLGYLRCTPHVRRIIERLYAGIPTPEFARHNILWFCLHSPPSDAAPHVTPLPALTAGQDMHVTQALLHALHALGIQTDWDWRGAWRDAVGSWHGPDSRLVVLFPGAGHVMKRWAMQRFEHVACALAAEGWEPLWVMGPAERDGGMSPPVGHRVHMPQSYRELVDLLCRVRLVIGNDCGPMHLAAMSQVPTLTIFGPADHRRWAPDRKRLLRADMPCSPCTLTTRDIHCTHTTPDGIPACLDALDTGSVLQMARMQLEATAEA</sequence>
<keyword evidence="2 3" id="KW-0808">Transferase</keyword>